<keyword evidence="5 9" id="KW-0798">TonB box</keyword>
<dbReference type="InterPro" id="IPR008969">
    <property type="entry name" value="CarboxyPept-like_regulatory"/>
</dbReference>
<dbReference type="InterPro" id="IPR012910">
    <property type="entry name" value="Plug_dom"/>
</dbReference>
<dbReference type="InterPro" id="IPR039426">
    <property type="entry name" value="TonB-dep_rcpt-like"/>
</dbReference>
<dbReference type="InterPro" id="IPR000531">
    <property type="entry name" value="Beta-barrel_TonB"/>
</dbReference>
<reference evidence="12" key="2">
    <citation type="submission" date="2020-09" db="EMBL/GenBank/DDBJ databases">
        <authorList>
            <person name="Sun Q."/>
            <person name="Zhou Y."/>
        </authorList>
    </citation>
    <scope>NUCLEOTIDE SEQUENCE</scope>
    <source>
        <strain evidence="12">CGMCC 1.15290</strain>
    </source>
</reference>
<evidence type="ECO:0000256" key="9">
    <source>
        <dbReference type="RuleBase" id="RU003357"/>
    </source>
</evidence>
<evidence type="ECO:0000256" key="8">
    <source>
        <dbReference type="PROSITE-ProRule" id="PRU01360"/>
    </source>
</evidence>
<evidence type="ECO:0000256" key="4">
    <source>
        <dbReference type="ARBA" id="ARBA00022692"/>
    </source>
</evidence>
<keyword evidence="7 8" id="KW-0998">Cell outer membrane</keyword>
<evidence type="ECO:0000313" key="13">
    <source>
        <dbReference type="Proteomes" id="UP000627292"/>
    </source>
</evidence>
<keyword evidence="2 8" id="KW-0813">Transport</keyword>
<evidence type="ECO:0000259" key="10">
    <source>
        <dbReference type="Pfam" id="PF00593"/>
    </source>
</evidence>
<comment type="caution">
    <text evidence="12">The sequence shown here is derived from an EMBL/GenBank/DDBJ whole genome shotgun (WGS) entry which is preliminary data.</text>
</comment>
<evidence type="ECO:0000256" key="3">
    <source>
        <dbReference type="ARBA" id="ARBA00022452"/>
    </source>
</evidence>
<dbReference type="Pfam" id="PF13715">
    <property type="entry name" value="CarbopepD_reg_2"/>
    <property type="match status" value="1"/>
</dbReference>
<keyword evidence="13" id="KW-1185">Reference proteome</keyword>
<sequence>MSVGAYAQTNVVTGKVLDTAGNGVPDVSVLIKNTSTGATTNAAGWFSIKAAKGAVLVFSSVGYVDKEVAVNAEDLGNISLSRVVADLADVVVVGFGTQRKVNMTGSVGTVTAKALADRPVRNAAQALQGLVTGLNISQNNGSLESNPSINIRGIGTIGTSSSSPLILVDGMEGSLNAINPQDIESISVLKDASASAVYGSRAAFGVILITTKKGKQGKARLNYNNSLRSAGPLLLPKQMDSYTFALFFNDANLNSGSSAFFSPEQLQRIKDYQAGTLKESIIPNPNNPSRWADGYAYGNANVDWYKAMYKSNSFAQEHNLSLNGGNDRFSYYLSGNYMHQDGLMRFNTDWYDRYGVTAKINGKISDEVAVNYTNRFIFEGYQRPAALTNGFYNDLGRQGWPTLPLYDPNGFLYSSPSPALSMAEGGVDKNQRDWNYQQLQLVFEPVKGWRTFGEFNYRARTDFRNWNTQRTYNHDVNGNPYVYGQNSEVYEYGYKENYYNTNIYSEYNKRYGAHNGKVMAGFQSELTKYRDLSATRQGIIVPGSPTINTTSGVNPLGVAVPPTVSGQYQNWGIQGFFGRINYDFDGKYLFEANARYDGSSRFRSDSRWGLFPSVSVGWNIARESFIRNLWSEINTLKLRASYGELGNQNTNVWYPTYLTLPVGTASGSWLINGQRPNTAGAPDALVSSTLTWETIKTLNIGLDFSLFNSRLSGSFEVFQRKTIDMVGPAPQLPATLGVATPSTNNTNLTTRGFESEITWSDNLKNGLKYSFRFLLSDYQTTVDAYPANRTNALSTYRTGQKLGEIWGLTTIGIAKSKAEMDAHLQKLNGGQNVLGSQWDAGDIMYADVNGDGKLDKGNSTLSNPGDLRVIGNSTPRYTLGFDASANWKGFDVRAFFQGVMKRDYWQGSYFFWGTTDQIWWSTGFVEHTDYFRANADHPLGQNLNSYYPRALFNSPKNREAQTRYLQNASYLRLKNLQIGYSLPASLLDKLHIQNLRIYLSGENLLTRTKTAKMFDPETIDGGSDGSVYPLQKTIAGGISVTF</sequence>
<dbReference type="Pfam" id="PF00593">
    <property type="entry name" value="TonB_dep_Rec_b-barrel"/>
    <property type="match status" value="1"/>
</dbReference>
<evidence type="ECO:0000256" key="2">
    <source>
        <dbReference type="ARBA" id="ARBA00022448"/>
    </source>
</evidence>
<evidence type="ECO:0000256" key="1">
    <source>
        <dbReference type="ARBA" id="ARBA00004571"/>
    </source>
</evidence>
<dbReference type="SUPFAM" id="SSF56935">
    <property type="entry name" value="Porins"/>
    <property type="match status" value="1"/>
</dbReference>
<dbReference type="Gene3D" id="2.40.170.20">
    <property type="entry name" value="TonB-dependent receptor, beta-barrel domain"/>
    <property type="match status" value="1"/>
</dbReference>
<dbReference type="PROSITE" id="PS52016">
    <property type="entry name" value="TONB_DEPENDENT_REC_3"/>
    <property type="match status" value="1"/>
</dbReference>
<comment type="similarity">
    <text evidence="8 9">Belongs to the TonB-dependent receptor family.</text>
</comment>
<dbReference type="InterPro" id="IPR023997">
    <property type="entry name" value="TonB-dep_OMP_SusC/RagA_CS"/>
</dbReference>
<name>A0A917J2M5_9BACT</name>
<dbReference type="Gene3D" id="2.60.40.1120">
    <property type="entry name" value="Carboxypeptidase-like, regulatory domain"/>
    <property type="match status" value="1"/>
</dbReference>
<feature type="domain" description="TonB-dependent receptor-like beta-barrel" evidence="10">
    <location>
        <begin position="390"/>
        <end position="891"/>
    </location>
</feature>
<dbReference type="Gene3D" id="2.170.130.10">
    <property type="entry name" value="TonB-dependent receptor, plug domain"/>
    <property type="match status" value="1"/>
</dbReference>
<dbReference type="InterPro" id="IPR037066">
    <property type="entry name" value="Plug_dom_sf"/>
</dbReference>
<dbReference type="InterPro" id="IPR023996">
    <property type="entry name" value="TonB-dep_OMP_SusC/RagA"/>
</dbReference>
<evidence type="ECO:0000313" key="12">
    <source>
        <dbReference type="EMBL" id="GGH73217.1"/>
    </source>
</evidence>
<dbReference type="GO" id="GO:0009279">
    <property type="term" value="C:cell outer membrane"/>
    <property type="evidence" value="ECO:0007669"/>
    <property type="project" value="UniProtKB-SubCell"/>
</dbReference>
<reference evidence="12" key="1">
    <citation type="journal article" date="2014" name="Int. J. Syst. Evol. Microbiol.">
        <title>Complete genome sequence of Corynebacterium casei LMG S-19264T (=DSM 44701T), isolated from a smear-ripened cheese.</title>
        <authorList>
            <consortium name="US DOE Joint Genome Institute (JGI-PGF)"/>
            <person name="Walter F."/>
            <person name="Albersmeier A."/>
            <person name="Kalinowski J."/>
            <person name="Ruckert C."/>
        </authorList>
    </citation>
    <scope>NUCLEOTIDE SEQUENCE</scope>
    <source>
        <strain evidence="12">CGMCC 1.15290</strain>
    </source>
</reference>
<gene>
    <name evidence="12" type="ORF">GCM10011379_34470</name>
</gene>
<dbReference type="InterPro" id="IPR036942">
    <property type="entry name" value="Beta-barrel_TonB_sf"/>
</dbReference>
<keyword evidence="4 8" id="KW-0812">Transmembrane</keyword>
<dbReference type="AlphaFoldDB" id="A0A917J2M5"/>
<dbReference type="NCBIfam" id="TIGR04057">
    <property type="entry name" value="SusC_RagA_signa"/>
    <property type="match status" value="1"/>
</dbReference>
<evidence type="ECO:0000256" key="6">
    <source>
        <dbReference type="ARBA" id="ARBA00023136"/>
    </source>
</evidence>
<evidence type="ECO:0000259" key="11">
    <source>
        <dbReference type="Pfam" id="PF07715"/>
    </source>
</evidence>
<dbReference type="EMBL" id="BMIB01000003">
    <property type="protein sequence ID" value="GGH73217.1"/>
    <property type="molecule type" value="Genomic_DNA"/>
</dbReference>
<feature type="domain" description="TonB-dependent receptor plug" evidence="11">
    <location>
        <begin position="101"/>
        <end position="206"/>
    </location>
</feature>
<keyword evidence="6 8" id="KW-0472">Membrane</keyword>
<protein>
    <submittedName>
        <fullName evidence="12">SusC/RagA family TonB-linked outer membrane protein</fullName>
    </submittedName>
</protein>
<keyword evidence="3 8" id="KW-1134">Transmembrane beta strand</keyword>
<organism evidence="12 13">
    <name type="scientific">Filimonas zeae</name>
    <dbReference type="NCBI Taxonomy" id="1737353"/>
    <lineage>
        <taxon>Bacteria</taxon>
        <taxon>Pseudomonadati</taxon>
        <taxon>Bacteroidota</taxon>
        <taxon>Chitinophagia</taxon>
        <taxon>Chitinophagales</taxon>
        <taxon>Chitinophagaceae</taxon>
        <taxon>Filimonas</taxon>
    </lineage>
</organism>
<comment type="subcellular location">
    <subcellularLocation>
        <location evidence="1 8">Cell outer membrane</location>
        <topology evidence="1 8">Multi-pass membrane protein</topology>
    </subcellularLocation>
</comment>
<dbReference type="Pfam" id="PF07715">
    <property type="entry name" value="Plug"/>
    <property type="match status" value="1"/>
</dbReference>
<evidence type="ECO:0000256" key="7">
    <source>
        <dbReference type="ARBA" id="ARBA00023237"/>
    </source>
</evidence>
<evidence type="ECO:0000256" key="5">
    <source>
        <dbReference type="ARBA" id="ARBA00023077"/>
    </source>
</evidence>
<dbReference type="NCBIfam" id="TIGR04056">
    <property type="entry name" value="OMP_RagA_SusC"/>
    <property type="match status" value="1"/>
</dbReference>
<accession>A0A917J2M5</accession>
<proteinExistence type="inferred from homology"/>
<dbReference type="SUPFAM" id="SSF49464">
    <property type="entry name" value="Carboxypeptidase regulatory domain-like"/>
    <property type="match status" value="1"/>
</dbReference>
<dbReference type="Proteomes" id="UP000627292">
    <property type="component" value="Unassembled WGS sequence"/>
</dbReference>